<comment type="caution">
    <text evidence="2">The sequence shown here is derived from an EMBL/GenBank/DDBJ whole genome shotgun (WGS) entry which is preliminary data.</text>
</comment>
<name>A0A834MBH3_RHYFE</name>
<evidence type="ECO:0000313" key="3">
    <source>
        <dbReference type="Proteomes" id="UP000625711"/>
    </source>
</evidence>
<gene>
    <name evidence="2" type="ORF">GWI33_015379</name>
</gene>
<dbReference type="OrthoDB" id="6340809at2759"/>
<keyword evidence="3" id="KW-1185">Reference proteome</keyword>
<keyword evidence="1" id="KW-0732">Signal</keyword>
<dbReference type="AlphaFoldDB" id="A0A834MBH3"/>
<proteinExistence type="predicted"/>
<organism evidence="2 3">
    <name type="scientific">Rhynchophorus ferrugineus</name>
    <name type="common">Red palm weevil</name>
    <name type="synonym">Curculio ferrugineus</name>
    <dbReference type="NCBI Taxonomy" id="354439"/>
    <lineage>
        <taxon>Eukaryota</taxon>
        <taxon>Metazoa</taxon>
        <taxon>Ecdysozoa</taxon>
        <taxon>Arthropoda</taxon>
        <taxon>Hexapoda</taxon>
        <taxon>Insecta</taxon>
        <taxon>Pterygota</taxon>
        <taxon>Neoptera</taxon>
        <taxon>Endopterygota</taxon>
        <taxon>Coleoptera</taxon>
        <taxon>Polyphaga</taxon>
        <taxon>Cucujiformia</taxon>
        <taxon>Curculionidae</taxon>
        <taxon>Dryophthorinae</taxon>
        <taxon>Rhynchophorus</taxon>
    </lineage>
</organism>
<feature type="non-terminal residue" evidence="2">
    <location>
        <position position="1"/>
    </location>
</feature>
<dbReference type="Proteomes" id="UP000625711">
    <property type="component" value="Unassembled WGS sequence"/>
</dbReference>
<evidence type="ECO:0000313" key="2">
    <source>
        <dbReference type="EMBL" id="KAF7271784.1"/>
    </source>
</evidence>
<evidence type="ECO:0000256" key="1">
    <source>
        <dbReference type="SAM" id="SignalP"/>
    </source>
</evidence>
<reference evidence="2" key="1">
    <citation type="submission" date="2020-08" db="EMBL/GenBank/DDBJ databases">
        <title>Genome sequencing and assembly of the red palm weevil Rhynchophorus ferrugineus.</title>
        <authorList>
            <person name="Dias G.B."/>
            <person name="Bergman C.M."/>
            <person name="Manee M."/>
        </authorList>
    </citation>
    <scope>NUCLEOTIDE SEQUENCE</scope>
    <source>
        <strain evidence="2">AA-2017</strain>
        <tissue evidence="2">Whole larva</tissue>
    </source>
</reference>
<protein>
    <submittedName>
        <fullName evidence="2">Uncharacterized protein</fullName>
    </submittedName>
</protein>
<sequence>MKFVRVFGIVVVLVIFVNVDGFPSSGNGTANGNPAHNEELICRPSTPCAWAVYKRFTRIVDYFMGN</sequence>
<feature type="chain" id="PRO_5032845345" evidence="1">
    <location>
        <begin position="22"/>
        <end position="66"/>
    </location>
</feature>
<dbReference type="EMBL" id="JAACXV010013898">
    <property type="protein sequence ID" value="KAF7271784.1"/>
    <property type="molecule type" value="Genomic_DNA"/>
</dbReference>
<accession>A0A834MBH3</accession>
<feature type="signal peptide" evidence="1">
    <location>
        <begin position="1"/>
        <end position="21"/>
    </location>
</feature>